<evidence type="ECO:0000259" key="1">
    <source>
        <dbReference type="PROSITE" id="PS51153"/>
    </source>
</evidence>
<dbReference type="InterPro" id="IPR008808">
    <property type="entry name" value="Powdery_mildew-R_dom"/>
</dbReference>
<evidence type="ECO:0000313" key="2">
    <source>
        <dbReference type="EMBL" id="GKU94675.1"/>
    </source>
</evidence>
<protein>
    <recommendedName>
        <fullName evidence="1">RPW8 domain-containing protein</fullName>
    </recommendedName>
</protein>
<organism evidence="2 3">
    <name type="scientific">Rubroshorea leprosula</name>
    <dbReference type="NCBI Taxonomy" id="152421"/>
    <lineage>
        <taxon>Eukaryota</taxon>
        <taxon>Viridiplantae</taxon>
        <taxon>Streptophyta</taxon>
        <taxon>Embryophyta</taxon>
        <taxon>Tracheophyta</taxon>
        <taxon>Spermatophyta</taxon>
        <taxon>Magnoliopsida</taxon>
        <taxon>eudicotyledons</taxon>
        <taxon>Gunneridae</taxon>
        <taxon>Pentapetalae</taxon>
        <taxon>rosids</taxon>
        <taxon>malvids</taxon>
        <taxon>Malvales</taxon>
        <taxon>Dipterocarpaceae</taxon>
        <taxon>Rubroshorea</taxon>
    </lineage>
</organism>
<comment type="caution">
    <text evidence="2">The sequence shown here is derived from an EMBL/GenBank/DDBJ whole genome shotgun (WGS) entry which is preliminary data.</text>
</comment>
<feature type="domain" description="RPW8" evidence="1">
    <location>
        <begin position="1"/>
        <end position="150"/>
    </location>
</feature>
<evidence type="ECO:0000313" key="3">
    <source>
        <dbReference type="Proteomes" id="UP001054252"/>
    </source>
</evidence>
<dbReference type="PROSITE" id="PS51153">
    <property type="entry name" value="RPW8"/>
    <property type="match status" value="1"/>
</dbReference>
<name>A0AAV5IBN0_9ROSI</name>
<reference evidence="2 3" key="1">
    <citation type="journal article" date="2021" name="Commun. Biol.">
        <title>The genome of Shorea leprosula (Dipterocarpaceae) highlights the ecological relevance of drought in aseasonal tropical rainforests.</title>
        <authorList>
            <person name="Ng K.K.S."/>
            <person name="Kobayashi M.J."/>
            <person name="Fawcett J.A."/>
            <person name="Hatakeyama M."/>
            <person name="Paape T."/>
            <person name="Ng C.H."/>
            <person name="Ang C.C."/>
            <person name="Tnah L.H."/>
            <person name="Lee C.T."/>
            <person name="Nishiyama T."/>
            <person name="Sese J."/>
            <person name="O'Brien M.J."/>
            <person name="Copetti D."/>
            <person name="Mohd Noor M.I."/>
            <person name="Ong R.C."/>
            <person name="Putra M."/>
            <person name="Sireger I.Z."/>
            <person name="Indrioko S."/>
            <person name="Kosugi Y."/>
            <person name="Izuno A."/>
            <person name="Isagi Y."/>
            <person name="Lee S.L."/>
            <person name="Shimizu K.K."/>
        </authorList>
    </citation>
    <scope>NUCLEOTIDE SEQUENCE [LARGE SCALE GENOMIC DNA]</scope>
    <source>
        <strain evidence="2">214</strain>
    </source>
</reference>
<dbReference type="Pfam" id="PF05659">
    <property type="entry name" value="RPW8"/>
    <property type="match status" value="1"/>
</dbReference>
<dbReference type="AlphaFoldDB" id="A0AAV5IBN0"/>
<dbReference type="Proteomes" id="UP001054252">
    <property type="component" value="Unassembled WGS sequence"/>
</dbReference>
<keyword evidence="3" id="KW-1185">Reference proteome</keyword>
<proteinExistence type="predicted"/>
<sequence length="203" mass="23696">MATDIAFDAALAVAGQLSIAISRVLDTTFAFNAVLAQLQTTLEFVVPKIHRIRWLRDSSDLQNDGIHRLLGLLQQAEKIVNKCSAVTCWNFFNKYRYSKKLLKLDESIRRFFGLELQVVIWEDTVRICNQFDQLILRMDQRVEDPARNSPHIKQLKKMISNGSRIKVYQAASELKKIVESLRGFLFLHLSSFLRIHWWSYRRI</sequence>
<accession>A0AAV5IBN0</accession>
<gene>
    <name evidence="2" type="ORF">SLEP1_g8131</name>
</gene>
<dbReference type="EMBL" id="BPVZ01000008">
    <property type="protein sequence ID" value="GKU94675.1"/>
    <property type="molecule type" value="Genomic_DNA"/>
</dbReference>